<evidence type="ECO:0000313" key="6">
    <source>
        <dbReference type="Proteomes" id="UP000246483"/>
    </source>
</evidence>
<protein>
    <submittedName>
        <fullName evidence="5">Long-chain acyl-CoA synthetase</fullName>
    </submittedName>
</protein>
<evidence type="ECO:0000259" key="3">
    <source>
        <dbReference type="Pfam" id="PF00501"/>
    </source>
</evidence>
<dbReference type="InterPro" id="IPR042099">
    <property type="entry name" value="ANL_N_sf"/>
</dbReference>
<dbReference type="PROSITE" id="PS00455">
    <property type="entry name" value="AMP_BINDING"/>
    <property type="match status" value="1"/>
</dbReference>
<dbReference type="InterPro" id="IPR020845">
    <property type="entry name" value="AMP-binding_CS"/>
</dbReference>
<organism evidence="5 6">
    <name type="scientific">Melaminivora alkalimesophila</name>
    <dbReference type="NCBI Taxonomy" id="1165852"/>
    <lineage>
        <taxon>Bacteria</taxon>
        <taxon>Pseudomonadati</taxon>
        <taxon>Pseudomonadota</taxon>
        <taxon>Betaproteobacteria</taxon>
        <taxon>Burkholderiales</taxon>
        <taxon>Comamonadaceae</taxon>
        <taxon>Melaminivora</taxon>
    </lineage>
</organism>
<dbReference type="AlphaFoldDB" id="A0A317RH57"/>
<dbReference type="OrthoDB" id="9766486at2"/>
<comment type="caution">
    <text evidence="5">The sequence shown here is derived from an EMBL/GenBank/DDBJ whole genome shotgun (WGS) entry which is preliminary data.</text>
</comment>
<evidence type="ECO:0000256" key="2">
    <source>
        <dbReference type="ARBA" id="ARBA00022598"/>
    </source>
</evidence>
<dbReference type="InterPro" id="IPR050237">
    <property type="entry name" value="ATP-dep_AMP-bd_enzyme"/>
</dbReference>
<comment type="similarity">
    <text evidence="1">Belongs to the ATP-dependent AMP-binding enzyme family.</text>
</comment>
<dbReference type="GO" id="GO:0016878">
    <property type="term" value="F:acid-thiol ligase activity"/>
    <property type="evidence" value="ECO:0007669"/>
    <property type="project" value="UniProtKB-ARBA"/>
</dbReference>
<dbReference type="Pfam" id="PF13193">
    <property type="entry name" value="AMP-binding_C"/>
    <property type="match status" value="1"/>
</dbReference>
<dbReference type="InterPro" id="IPR045851">
    <property type="entry name" value="AMP-bd_C_sf"/>
</dbReference>
<reference evidence="5 6" key="1">
    <citation type="submission" date="2018-05" db="EMBL/GenBank/DDBJ databases">
        <title>Genomic Encyclopedia of Type Strains, Phase IV (KMG-IV): sequencing the most valuable type-strain genomes for metagenomic binning, comparative biology and taxonomic classification.</title>
        <authorList>
            <person name="Goeker M."/>
        </authorList>
    </citation>
    <scope>NUCLEOTIDE SEQUENCE [LARGE SCALE GENOMIC DNA]</scope>
    <source>
        <strain evidence="5 6">DSM 26006</strain>
    </source>
</reference>
<dbReference type="Proteomes" id="UP000246483">
    <property type="component" value="Unassembled WGS sequence"/>
</dbReference>
<keyword evidence="6" id="KW-1185">Reference proteome</keyword>
<dbReference type="FunFam" id="3.30.300.30:FF:000008">
    <property type="entry name" value="2,3-dihydroxybenzoate-AMP ligase"/>
    <property type="match status" value="1"/>
</dbReference>
<evidence type="ECO:0000259" key="4">
    <source>
        <dbReference type="Pfam" id="PF13193"/>
    </source>
</evidence>
<accession>A0A317RH57</accession>
<dbReference type="InterPro" id="IPR000873">
    <property type="entry name" value="AMP-dep_synth/lig_dom"/>
</dbReference>
<dbReference type="EMBL" id="QGUB01000001">
    <property type="protein sequence ID" value="PWW48785.1"/>
    <property type="molecule type" value="Genomic_DNA"/>
</dbReference>
<dbReference type="PANTHER" id="PTHR43767">
    <property type="entry name" value="LONG-CHAIN-FATTY-ACID--COA LIGASE"/>
    <property type="match status" value="1"/>
</dbReference>
<feature type="domain" description="AMP-binding enzyme C-terminal" evidence="4">
    <location>
        <begin position="432"/>
        <end position="507"/>
    </location>
</feature>
<dbReference type="PANTHER" id="PTHR43767:SF1">
    <property type="entry name" value="NONRIBOSOMAL PEPTIDE SYNTHASE PES1 (EUROFUNG)-RELATED"/>
    <property type="match status" value="1"/>
</dbReference>
<dbReference type="Gene3D" id="3.40.50.12780">
    <property type="entry name" value="N-terminal domain of ligase-like"/>
    <property type="match status" value="1"/>
</dbReference>
<dbReference type="Pfam" id="PF00501">
    <property type="entry name" value="AMP-binding"/>
    <property type="match status" value="1"/>
</dbReference>
<evidence type="ECO:0000256" key="1">
    <source>
        <dbReference type="ARBA" id="ARBA00006432"/>
    </source>
</evidence>
<gene>
    <name evidence="5" type="ORF">DFR36_101294</name>
</gene>
<name>A0A317RH57_9BURK</name>
<feature type="domain" description="AMP-dependent synthetase/ligase" evidence="3">
    <location>
        <begin position="23"/>
        <end position="382"/>
    </location>
</feature>
<sequence length="530" mass="57170">MIQMPITPAARRIRRVALGDFVHRSARKFGERTAVVDGDTRLTYTELDARSSRFAHYLLQTFGSGRQIGMLCMNSADMVVAYNGIHKSGNVWAPVNVRLDAGAIEYILRHAEVSAVVVDAPLYADPALAAMLQGLGVPLIMTMAGGVATAPGATTLAQAEADRSDALPDLDIDDNQPAILMYTSGTTGNPKGVVHSHLSVAAAILGNASGFAYVETDVFSGVLPLFHCAQHALAATAHAVGACIVLARAFVPDEIRALVLRERLTVFTGLPMMYGALLADPQFRCDSLRQCIYAMAPIPKPLIAQIAERMSRNVVLATGQTEIYPATMMFRALEHPELDANYWGTSFIHCETAVMDDEGRLLGPGEVGEIVHRGANVMLGYFKDERATAEAQRFGWHHTGDLGMWGPKGQMLFIDRKKDMIKTGGENVASVKVEAVLLGHPGVAGAAVLGLPHPHWIEAVCAFVVKKPGAEVDEASIVAHCRERLGGFEVPKLVRFVEALPATATGKVQKHLLRQQFAELARQAWGEEVV</sequence>
<proteinExistence type="inferred from homology"/>
<dbReference type="InterPro" id="IPR025110">
    <property type="entry name" value="AMP-bd_C"/>
</dbReference>
<dbReference type="RefSeq" id="WP_019375359.1">
    <property type="nucleotide sequence ID" value="NZ_ALEE01000810.1"/>
</dbReference>
<dbReference type="Gene3D" id="3.30.300.30">
    <property type="match status" value="1"/>
</dbReference>
<evidence type="ECO:0000313" key="5">
    <source>
        <dbReference type="EMBL" id="PWW48785.1"/>
    </source>
</evidence>
<keyword evidence="2" id="KW-0436">Ligase</keyword>
<dbReference type="SUPFAM" id="SSF56801">
    <property type="entry name" value="Acetyl-CoA synthetase-like"/>
    <property type="match status" value="1"/>
</dbReference>